<feature type="non-terminal residue" evidence="1">
    <location>
        <position position="1"/>
    </location>
</feature>
<sequence>EIQIFECTLTMYNSGSISRGLVDLRKGTLTVIYLNAYNITLPNGPLFKPIQTAGLVSISGSQFTSIQRSDAGGSVISRVINGRYDGVNIRTSQFTSCSVSGSNQSGGAININIKNSAEAKFEIIEQWEKKTIFSNCSSTDRGGAIFLDLESQQGRNFDLRGARYSYDNNATNGGRSIFINAQGDLRIAVPENQGVKIGAGLESYEEFNLDNLMGYHRNNGTFPIPLYYMYTPIGKHVFHVKDPCTPFVFGCGDDNVGCGHNQWPYIQFQKIKQEKLAQ</sequence>
<dbReference type="AlphaFoldDB" id="A0A5J4SLF3"/>
<name>A0A5J4SLF3_9EUKA</name>
<reference evidence="1 2" key="1">
    <citation type="submission" date="2019-03" db="EMBL/GenBank/DDBJ databases">
        <title>Single cell metagenomics reveals metabolic interactions within the superorganism composed of flagellate Streblomastix strix and complex community of Bacteroidetes bacteria on its surface.</title>
        <authorList>
            <person name="Treitli S.C."/>
            <person name="Kolisko M."/>
            <person name="Husnik F."/>
            <person name="Keeling P."/>
            <person name="Hampl V."/>
        </authorList>
    </citation>
    <scope>NUCLEOTIDE SEQUENCE [LARGE SCALE GENOMIC DNA]</scope>
    <source>
        <strain evidence="1">ST1C</strain>
    </source>
</reference>
<comment type="caution">
    <text evidence="1">The sequence shown here is derived from an EMBL/GenBank/DDBJ whole genome shotgun (WGS) entry which is preliminary data.</text>
</comment>
<evidence type="ECO:0008006" key="3">
    <source>
        <dbReference type="Google" id="ProtNLM"/>
    </source>
</evidence>
<dbReference type="EMBL" id="SNRW01040100">
    <property type="protein sequence ID" value="KAA6346642.1"/>
    <property type="molecule type" value="Genomic_DNA"/>
</dbReference>
<accession>A0A5J4SLF3</accession>
<proteinExistence type="predicted"/>
<evidence type="ECO:0000313" key="1">
    <source>
        <dbReference type="EMBL" id="KAA6346642.1"/>
    </source>
</evidence>
<evidence type="ECO:0000313" key="2">
    <source>
        <dbReference type="Proteomes" id="UP000324800"/>
    </source>
</evidence>
<gene>
    <name evidence="1" type="ORF">EZS28_052078</name>
</gene>
<protein>
    <recommendedName>
        <fullName evidence="3">Right handed beta helix domain-containing protein</fullName>
    </recommendedName>
</protein>
<dbReference type="Proteomes" id="UP000324800">
    <property type="component" value="Unassembled WGS sequence"/>
</dbReference>
<organism evidence="1 2">
    <name type="scientific">Streblomastix strix</name>
    <dbReference type="NCBI Taxonomy" id="222440"/>
    <lineage>
        <taxon>Eukaryota</taxon>
        <taxon>Metamonada</taxon>
        <taxon>Preaxostyla</taxon>
        <taxon>Oxymonadida</taxon>
        <taxon>Streblomastigidae</taxon>
        <taxon>Streblomastix</taxon>
    </lineage>
</organism>